<gene>
    <name evidence="3" type="ORF">Vbra_140</name>
</gene>
<evidence type="ECO:0000313" key="4">
    <source>
        <dbReference type="Proteomes" id="UP000041254"/>
    </source>
</evidence>
<keyword evidence="2" id="KW-0472">Membrane</keyword>
<accession>A0A0G4GP72</accession>
<dbReference type="EMBL" id="CDMY01000745">
    <property type="protein sequence ID" value="CEM32077.1"/>
    <property type="molecule type" value="Genomic_DNA"/>
</dbReference>
<organism evidence="3 4">
    <name type="scientific">Vitrella brassicaformis (strain CCMP3155)</name>
    <dbReference type="NCBI Taxonomy" id="1169540"/>
    <lineage>
        <taxon>Eukaryota</taxon>
        <taxon>Sar</taxon>
        <taxon>Alveolata</taxon>
        <taxon>Colpodellida</taxon>
        <taxon>Vitrellaceae</taxon>
        <taxon>Vitrella</taxon>
    </lineage>
</organism>
<keyword evidence="4" id="KW-1185">Reference proteome</keyword>
<dbReference type="AlphaFoldDB" id="A0A0G4GP72"/>
<keyword evidence="2" id="KW-0812">Transmembrane</keyword>
<name>A0A0G4GP72_VITBC</name>
<feature type="region of interest" description="Disordered" evidence="1">
    <location>
        <begin position="82"/>
        <end position="101"/>
    </location>
</feature>
<feature type="region of interest" description="Disordered" evidence="1">
    <location>
        <begin position="146"/>
        <end position="182"/>
    </location>
</feature>
<evidence type="ECO:0000256" key="2">
    <source>
        <dbReference type="SAM" id="Phobius"/>
    </source>
</evidence>
<evidence type="ECO:0000256" key="1">
    <source>
        <dbReference type="SAM" id="MobiDB-lite"/>
    </source>
</evidence>
<dbReference type="Proteomes" id="UP000041254">
    <property type="component" value="Unassembled WGS sequence"/>
</dbReference>
<dbReference type="VEuPathDB" id="CryptoDB:Vbra_140"/>
<feature type="compositionally biased region" description="Polar residues" evidence="1">
    <location>
        <begin position="154"/>
        <end position="167"/>
    </location>
</feature>
<sequence length="196" mass="21262">MLSTPAQFAARGVHAVGAPYSEFLMLTLFLVIRTASRVKGKCKREKERLPLLTDRKERQLKSTGSWFARRDAEYSSNVATFPGLTSGSHEPPSTCADGESSSNVATFPGLTSEPYAPHEPPSIHADAEPSFNVATFPGLTSEPYEPHGPLSTHAEPSSNVATFSGLTSEPYEPHGPLSTRKTFFQCSNISEPHKRA</sequence>
<keyword evidence="2" id="KW-1133">Transmembrane helix</keyword>
<protein>
    <submittedName>
        <fullName evidence="3">Uncharacterized protein</fullName>
    </submittedName>
</protein>
<evidence type="ECO:0000313" key="3">
    <source>
        <dbReference type="EMBL" id="CEM32077.1"/>
    </source>
</evidence>
<reference evidence="3 4" key="1">
    <citation type="submission" date="2014-11" db="EMBL/GenBank/DDBJ databases">
        <authorList>
            <person name="Zhu J."/>
            <person name="Qi W."/>
            <person name="Song R."/>
        </authorList>
    </citation>
    <scope>NUCLEOTIDE SEQUENCE [LARGE SCALE GENOMIC DNA]</scope>
</reference>
<dbReference type="InParanoid" id="A0A0G4GP72"/>
<feature type="transmembrane region" description="Helical" evidence="2">
    <location>
        <begin position="12"/>
        <end position="32"/>
    </location>
</feature>
<proteinExistence type="predicted"/>